<protein>
    <submittedName>
        <fullName evidence="2">Uncharacterized protein</fullName>
    </submittedName>
</protein>
<evidence type="ECO:0000313" key="2">
    <source>
        <dbReference type="EMBL" id="PKQ28572.1"/>
    </source>
</evidence>
<dbReference type="AlphaFoldDB" id="A0A2N3G7H5"/>
<dbReference type="Proteomes" id="UP000233654">
    <property type="component" value="Unassembled WGS sequence"/>
</dbReference>
<comment type="caution">
    <text evidence="2">The sequence shown here is derived from an EMBL/GenBank/DDBJ whole genome shotgun (WGS) entry which is preliminary data.</text>
</comment>
<keyword evidence="1" id="KW-0812">Transmembrane</keyword>
<proteinExistence type="predicted"/>
<evidence type="ECO:0000313" key="3">
    <source>
        <dbReference type="Proteomes" id="UP000233654"/>
    </source>
</evidence>
<sequence length="143" mass="15965">MRIGKLLASEKGQILRHVIVVGIVIAIVIFAMTQIGPPIFERFSVAQTAEDIADAAANQYRAYHDEFQVVQECTDKLRLAAYTDEEISQCEILFLPAGAQSKTSVRVTVIKFVDTMLTRNVKAFKKFSRITCSNEAPIVESNR</sequence>
<name>A0A2N3G7H5_9ACTN</name>
<reference evidence="2 3" key="1">
    <citation type="journal article" date="2017" name="ISME J.">
        <title>Potential for microbial H2 and metal transformations associated with novel bacteria and archaea in deep terrestrial subsurface sediments.</title>
        <authorList>
            <person name="Hernsdorf A.W."/>
            <person name="Amano Y."/>
            <person name="Miyakawa K."/>
            <person name="Ise K."/>
            <person name="Suzuki Y."/>
            <person name="Anantharaman K."/>
            <person name="Probst A."/>
            <person name="Burstein D."/>
            <person name="Thomas B.C."/>
            <person name="Banfield J.F."/>
        </authorList>
    </citation>
    <scope>NUCLEOTIDE SEQUENCE [LARGE SCALE GENOMIC DNA]</scope>
    <source>
        <strain evidence="2">HGW-Actinobacteria-3</strain>
    </source>
</reference>
<organism evidence="2 3">
    <name type="scientific">Candidatus Anoxymicrobium japonicum</name>
    <dbReference type="NCBI Taxonomy" id="2013648"/>
    <lineage>
        <taxon>Bacteria</taxon>
        <taxon>Bacillati</taxon>
        <taxon>Actinomycetota</taxon>
        <taxon>Candidatus Geothermincolia</taxon>
        <taxon>Candidatus Geothermincolales</taxon>
        <taxon>Candidatus Anoxymicrobiaceae</taxon>
        <taxon>Candidatus Anoxymicrobium</taxon>
    </lineage>
</organism>
<keyword evidence="1" id="KW-1133">Transmembrane helix</keyword>
<keyword evidence="1" id="KW-0472">Membrane</keyword>
<dbReference type="EMBL" id="PHEX01000011">
    <property type="protein sequence ID" value="PKQ28572.1"/>
    <property type="molecule type" value="Genomic_DNA"/>
</dbReference>
<gene>
    <name evidence="2" type="ORF">CVT63_01955</name>
</gene>
<feature type="transmembrane region" description="Helical" evidence="1">
    <location>
        <begin position="14"/>
        <end position="33"/>
    </location>
</feature>
<accession>A0A2N3G7H5</accession>
<evidence type="ECO:0000256" key="1">
    <source>
        <dbReference type="SAM" id="Phobius"/>
    </source>
</evidence>